<name>A0ABR9AQV6_9BACT</name>
<dbReference type="PANTHER" id="PTHR37299:SF1">
    <property type="entry name" value="STAGE 0 SPORULATION PROTEIN A HOMOLOG"/>
    <property type="match status" value="1"/>
</dbReference>
<dbReference type="InterPro" id="IPR001789">
    <property type="entry name" value="Sig_transdc_resp-reg_receiver"/>
</dbReference>
<protein>
    <submittedName>
        <fullName evidence="4">LytTR family transcriptional regulator DNA-binding domain-containing protein</fullName>
    </submittedName>
</protein>
<feature type="domain" description="Response regulatory" evidence="2">
    <location>
        <begin position="2"/>
        <end position="113"/>
    </location>
</feature>
<keyword evidence="4" id="KW-0238">DNA-binding</keyword>
<feature type="domain" description="HTH LytTR-type" evidence="3">
    <location>
        <begin position="146"/>
        <end position="248"/>
    </location>
</feature>
<keyword evidence="1" id="KW-0597">Phosphoprotein</keyword>
<dbReference type="Pfam" id="PF04397">
    <property type="entry name" value="LytTR"/>
    <property type="match status" value="1"/>
</dbReference>
<evidence type="ECO:0000256" key="1">
    <source>
        <dbReference type="PROSITE-ProRule" id="PRU00169"/>
    </source>
</evidence>
<organism evidence="4 5">
    <name type="scientific">Echinicola arenosa</name>
    <dbReference type="NCBI Taxonomy" id="2774144"/>
    <lineage>
        <taxon>Bacteria</taxon>
        <taxon>Pseudomonadati</taxon>
        <taxon>Bacteroidota</taxon>
        <taxon>Cytophagia</taxon>
        <taxon>Cytophagales</taxon>
        <taxon>Cyclobacteriaceae</taxon>
        <taxon>Echinicola</taxon>
    </lineage>
</organism>
<dbReference type="EMBL" id="JACYTQ010000010">
    <property type="protein sequence ID" value="MBD8491065.1"/>
    <property type="molecule type" value="Genomic_DNA"/>
</dbReference>
<dbReference type="Pfam" id="PF00072">
    <property type="entry name" value="Response_reg"/>
    <property type="match status" value="1"/>
</dbReference>
<dbReference type="Proteomes" id="UP000647133">
    <property type="component" value="Unassembled WGS sequence"/>
</dbReference>
<keyword evidence="5" id="KW-1185">Reference proteome</keyword>
<feature type="modified residue" description="4-aspartylphosphate" evidence="1">
    <location>
        <position position="53"/>
    </location>
</feature>
<evidence type="ECO:0000313" key="5">
    <source>
        <dbReference type="Proteomes" id="UP000647133"/>
    </source>
</evidence>
<dbReference type="RefSeq" id="WP_192011941.1">
    <property type="nucleotide sequence ID" value="NZ_JACYTQ010000010.1"/>
</dbReference>
<dbReference type="Gene3D" id="2.40.50.1020">
    <property type="entry name" value="LytTr DNA-binding domain"/>
    <property type="match status" value="1"/>
</dbReference>
<dbReference type="SMART" id="SM00850">
    <property type="entry name" value="LytTR"/>
    <property type="match status" value="1"/>
</dbReference>
<dbReference type="SMART" id="SM00448">
    <property type="entry name" value="REC"/>
    <property type="match status" value="1"/>
</dbReference>
<comment type="caution">
    <text evidence="4">The sequence shown here is derived from an EMBL/GenBank/DDBJ whole genome shotgun (WGS) entry which is preliminary data.</text>
</comment>
<dbReference type="GO" id="GO:0003677">
    <property type="term" value="F:DNA binding"/>
    <property type="evidence" value="ECO:0007669"/>
    <property type="project" value="UniProtKB-KW"/>
</dbReference>
<evidence type="ECO:0000259" key="3">
    <source>
        <dbReference type="PROSITE" id="PS50930"/>
    </source>
</evidence>
<dbReference type="InterPro" id="IPR011006">
    <property type="entry name" value="CheY-like_superfamily"/>
</dbReference>
<evidence type="ECO:0000313" key="4">
    <source>
        <dbReference type="EMBL" id="MBD8491065.1"/>
    </source>
</evidence>
<proteinExistence type="predicted"/>
<dbReference type="PROSITE" id="PS50930">
    <property type="entry name" value="HTH_LYTTR"/>
    <property type="match status" value="1"/>
</dbReference>
<gene>
    <name evidence="4" type="ORF">IFO69_20090</name>
</gene>
<dbReference type="InterPro" id="IPR007492">
    <property type="entry name" value="LytTR_DNA-bd_dom"/>
</dbReference>
<dbReference type="InterPro" id="IPR046947">
    <property type="entry name" value="LytR-like"/>
</dbReference>
<reference evidence="4 5" key="1">
    <citation type="submission" date="2020-09" db="EMBL/GenBank/DDBJ databases">
        <title>Echinicola sp. CAU 1574 isolated from sand of Sido Beach.</title>
        <authorList>
            <person name="Kim W."/>
        </authorList>
    </citation>
    <scope>NUCLEOTIDE SEQUENCE [LARGE SCALE GENOMIC DNA]</scope>
    <source>
        <strain evidence="4 5">CAU 1574</strain>
    </source>
</reference>
<dbReference type="SUPFAM" id="SSF52172">
    <property type="entry name" value="CheY-like"/>
    <property type="match status" value="1"/>
</dbReference>
<dbReference type="PANTHER" id="PTHR37299">
    <property type="entry name" value="TRANSCRIPTIONAL REGULATOR-RELATED"/>
    <property type="match status" value="1"/>
</dbReference>
<dbReference type="PROSITE" id="PS50110">
    <property type="entry name" value="RESPONSE_REGULATORY"/>
    <property type="match status" value="1"/>
</dbReference>
<evidence type="ECO:0000259" key="2">
    <source>
        <dbReference type="PROSITE" id="PS50110"/>
    </source>
</evidence>
<accession>A0ABR9AQV6</accession>
<dbReference type="Gene3D" id="3.40.50.2300">
    <property type="match status" value="1"/>
</dbReference>
<sequence>MRALIIDDERLARKELINLLKDIEEVEVVGEAINVDDAKEKISSLNPDVIFLDIQMPEKTGFDLLAEMEAVPNVIFTTAYDEFALKAFEVNALDYLLKPIEPERLSEAIVKLMSKLNGGGTSSTKNEGKITQDDDKKLSLEDQVFVKDGDRCWFVRLENVRLFESDGNYIKVYFDNNKPMIHKSLNALDERLDEKSFFRASRKHIINLSWVEGIEPWFNGGLVVTLKGGDRIEVSRRQAARFKDMMSL</sequence>